<sequence>MIYTPTQHVMLCYAYACPADCRGQMATARGEICSLKEGRAIRSAGDSSVSTFHGGCTSQRMKLWIWLHVSSCVLQDAFFFSDWRQ</sequence>
<name>A0A2K2CIC9_BRADI</name>
<evidence type="ECO:0000313" key="3">
    <source>
        <dbReference type="Proteomes" id="UP000008810"/>
    </source>
</evidence>
<dbReference type="Gramene" id="PNT61794">
    <property type="protein sequence ID" value="PNT61794"/>
    <property type="gene ID" value="BRADI_5g20759v3"/>
</dbReference>
<accession>A0A2K2CIC9</accession>
<reference evidence="1 2" key="1">
    <citation type="journal article" date="2010" name="Nature">
        <title>Genome sequencing and analysis of the model grass Brachypodium distachyon.</title>
        <authorList>
            <consortium name="International Brachypodium Initiative"/>
        </authorList>
    </citation>
    <scope>NUCLEOTIDE SEQUENCE [LARGE SCALE GENOMIC DNA]</scope>
    <source>
        <strain evidence="1 2">Bd21</strain>
    </source>
</reference>
<dbReference type="Proteomes" id="UP000008810">
    <property type="component" value="Chromosome 5"/>
</dbReference>
<reference evidence="2" key="3">
    <citation type="submission" date="2018-08" db="UniProtKB">
        <authorList>
            <consortium name="EnsemblPlants"/>
        </authorList>
    </citation>
    <scope>IDENTIFICATION</scope>
    <source>
        <strain evidence="2">cv. Bd21</strain>
    </source>
</reference>
<organism evidence="1">
    <name type="scientific">Brachypodium distachyon</name>
    <name type="common">Purple false brome</name>
    <name type="synonym">Trachynia distachya</name>
    <dbReference type="NCBI Taxonomy" id="15368"/>
    <lineage>
        <taxon>Eukaryota</taxon>
        <taxon>Viridiplantae</taxon>
        <taxon>Streptophyta</taxon>
        <taxon>Embryophyta</taxon>
        <taxon>Tracheophyta</taxon>
        <taxon>Spermatophyta</taxon>
        <taxon>Magnoliopsida</taxon>
        <taxon>Liliopsida</taxon>
        <taxon>Poales</taxon>
        <taxon>Poaceae</taxon>
        <taxon>BOP clade</taxon>
        <taxon>Pooideae</taxon>
        <taxon>Stipodae</taxon>
        <taxon>Brachypodieae</taxon>
        <taxon>Brachypodium</taxon>
    </lineage>
</organism>
<dbReference type="AlphaFoldDB" id="A0A2K2CIC9"/>
<gene>
    <name evidence="1" type="ORF">BRADI_5g20759v3</name>
</gene>
<reference evidence="1" key="2">
    <citation type="submission" date="2017-06" db="EMBL/GenBank/DDBJ databases">
        <title>WGS assembly of Brachypodium distachyon.</title>
        <authorList>
            <consortium name="The International Brachypodium Initiative"/>
            <person name="Lucas S."/>
            <person name="Harmon-Smith M."/>
            <person name="Lail K."/>
            <person name="Tice H."/>
            <person name="Grimwood J."/>
            <person name="Bruce D."/>
            <person name="Barry K."/>
            <person name="Shu S."/>
            <person name="Lindquist E."/>
            <person name="Wang M."/>
            <person name="Pitluck S."/>
            <person name="Vogel J.P."/>
            <person name="Garvin D.F."/>
            <person name="Mockler T.C."/>
            <person name="Schmutz J."/>
            <person name="Rokhsar D."/>
            <person name="Bevan M.W."/>
        </authorList>
    </citation>
    <scope>NUCLEOTIDE SEQUENCE</scope>
    <source>
        <strain evidence="1">Bd21</strain>
    </source>
</reference>
<protein>
    <submittedName>
        <fullName evidence="1 2">Uncharacterized protein</fullName>
    </submittedName>
</protein>
<evidence type="ECO:0000313" key="2">
    <source>
        <dbReference type="EnsemblPlants" id="PNT61794"/>
    </source>
</evidence>
<evidence type="ECO:0000313" key="1">
    <source>
        <dbReference type="EMBL" id="PNT61794.1"/>
    </source>
</evidence>
<proteinExistence type="predicted"/>
<dbReference type="EMBL" id="CM000884">
    <property type="protein sequence ID" value="PNT61794.1"/>
    <property type="molecule type" value="Genomic_DNA"/>
</dbReference>
<keyword evidence="3" id="KW-1185">Reference proteome</keyword>
<dbReference type="InParanoid" id="A0A2K2CIC9"/>
<dbReference type="EnsemblPlants" id="PNT61794">
    <property type="protein sequence ID" value="PNT61794"/>
    <property type="gene ID" value="BRADI_5g20759v3"/>
</dbReference>